<evidence type="ECO:0000313" key="2">
    <source>
        <dbReference type="EMBL" id="QJE73539.1"/>
    </source>
</evidence>
<sequence length="162" mass="18057">MSKDLLRYDRMVEAAKRSVVRAALREVVNRGGELPGEHHFYITFRTDVAGVDLPDYLKAKYPQEMTIVLQYQFYDLQATNESVSVTLSFGGVLRRLVIPLAAITTFADPSVNFVLQFQPDDMPDALPEEEPEAVEEEVAEAPEPEAPKAGATVVALDAFRKK</sequence>
<feature type="compositionally biased region" description="Acidic residues" evidence="1">
    <location>
        <begin position="121"/>
        <end position="143"/>
    </location>
</feature>
<reference evidence="2" key="1">
    <citation type="submission" date="2020-04" db="EMBL/GenBank/DDBJ databases">
        <title>A desert anoxygenic phototrophic bacterium fixes CO2 using RubisCO under aerobic conditions.</title>
        <authorList>
            <person name="Tang K."/>
        </authorList>
    </citation>
    <scope>NUCLEOTIDE SEQUENCE [LARGE SCALE GENOMIC DNA]</scope>
    <source>
        <strain evidence="2">MIMtkB3</strain>
    </source>
</reference>
<dbReference type="EMBL" id="CP051775">
    <property type="protein sequence ID" value="QJE73539.1"/>
    <property type="molecule type" value="Genomic_DNA"/>
</dbReference>
<dbReference type="Proteomes" id="UP000501891">
    <property type="component" value="Chromosome"/>
</dbReference>
<proteinExistence type="predicted"/>
<protein>
    <recommendedName>
        <fullName evidence="4">Stringent starvation protein B</fullName>
    </recommendedName>
</protein>
<evidence type="ECO:0000313" key="3">
    <source>
        <dbReference type="Proteomes" id="UP000501891"/>
    </source>
</evidence>
<dbReference type="Pfam" id="PF04386">
    <property type="entry name" value="SspB"/>
    <property type="match status" value="1"/>
</dbReference>
<evidence type="ECO:0008006" key="4">
    <source>
        <dbReference type="Google" id="ProtNLM"/>
    </source>
</evidence>
<dbReference type="Gene3D" id="2.30.30.220">
    <property type="entry name" value="SspB-like"/>
    <property type="match status" value="1"/>
</dbReference>
<gene>
    <name evidence="2" type="ORF">HHL28_10970</name>
</gene>
<dbReference type="KEGG" id="acru:HHL28_10970"/>
<accession>A0A858R7I5</accession>
<feature type="region of interest" description="Disordered" evidence="1">
    <location>
        <begin position="121"/>
        <end position="147"/>
    </location>
</feature>
<name>A0A858R7I5_9PROT</name>
<dbReference type="AlphaFoldDB" id="A0A858R7I5"/>
<evidence type="ECO:0000256" key="1">
    <source>
        <dbReference type="SAM" id="MobiDB-lite"/>
    </source>
</evidence>
<dbReference type="InterPro" id="IPR007481">
    <property type="entry name" value="SspB"/>
</dbReference>
<organism evidence="2 3">
    <name type="scientific">Aerophototrophica crusticola</name>
    <dbReference type="NCBI Taxonomy" id="1709002"/>
    <lineage>
        <taxon>Bacteria</taxon>
        <taxon>Pseudomonadati</taxon>
        <taxon>Pseudomonadota</taxon>
        <taxon>Alphaproteobacteria</taxon>
        <taxon>Rhodospirillales</taxon>
        <taxon>Rhodospirillaceae</taxon>
        <taxon>Aerophototrophica</taxon>
    </lineage>
</organism>
<keyword evidence="3" id="KW-1185">Reference proteome</keyword>
<dbReference type="SUPFAM" id="SSF101738">
    <property type="entry name" value="SspB-like"/>
    <property type="match status" value="1"/>
</dbReference>
<dbReference type="InterPro" id="IPR036760">
    <property type="entry name" value="SspB-like_sf"/>
</dbReference>